<feature type="non-terminal residue" evidence="1">
    <location>
        <position position="1"/>
    </location>
</feature>
<dbReference type="AlphaFoldDB" id="A0ABD0MBN6"/>
<evidence type="ECO:0000313" key="1">
    <source>
        <dbReference type="EMBL" id="KAL0147548.1"/>
    </source>
</evidence>
<gene>
    <name evidence="1" type="ORF">M9458_057149</name>
</gene>
<comment type="caution">
    <text evidence="1">The sequence shown here is derived from an EMBL/GenBank/DDBJ whole genome shotgun (WGS) entry which is preliminary data.</text>
</comment>
<dbReference type="Proteomes" id="UP001529510">
    <property type="component" value="Unassembled WGS sequence"/>
</dbReference>
<protein>
    <submittedName>
        <fullName evidence="1">Uncharacterized protein</fullName>
    </submittedName>
</protein>
<name>A0ABD0MBN6_CIRMR</name>
<dbReference type="EMBL" id="JAMKFB020000739">
    <property type="protein sequence ID" value="KAL0147548.1"/>
    <property type="molecule type" value="Genomic_DNA"/>
</dbReference>
<sequence>KRSSTTHQLESAKSSIHVWVVHMYPPTSRISGFVWENCGPILAGHSIIITVKPTTRPR</sequence>
<reference evidence="1 2" key="1">
    <citation type="submission" date="2024-05" db="EMBL/GenBank/DDBJ databases">
        <title>Genome sequencing and assembly of Indian major carp, Cirrhinus mrigala (Hamilton, 1822).</title>
        <authorList>
            <person name="Mohindra V."/>
            <person name="Chowdhury L.M."/>
            <person name="Lal K."/>
            <person name="Jena J.K."/>
        </authorList>
    </citation>
    <scope>NUCLEOTIDE SEQUENCE [LARGE SCALE GENOMIC DNA]</scope>
    <source>
        <strain evidence="1">CM1030</strain>
        <tissue evidence="1">Blood</tissue>
    </source>
</reference>
<feature type="non-terminal residue" evidence="1">
    <location>
        <position position="58"/>
    </location>
</feature>
<accession>A0ABD0MBN6</accession>
<evidence type="ECO:0000313" key="2">
    <source>
        <dbReference type="Proteomes" id="UP001529510"/>
    </source>
</evidence>
<proteinExistence type="predicted"/>
<organism evidence="1 2">
    <name type="scientific">Cirrhinus mrigala</name>
    <name type="common">Mrigala</name>
    <dbReference type="NCBI Taxonomy" id="683832"/>
    <lineage>
        <taxon>Eukaryota</taxon>
        <taxon>Metazoa</taxon>
        <taxon>Chordata</taxon>
        <taxon>Craniata</taxon>
        <taxon>Vertebrata</taxon>
        <taxon>Euteleostomi</taxon>
        <taxon>Actinopterygii</taxon>
        <taxon>Neopterygii</taxon>
        <taxon>Teleostei</taxon>
        <taxon>Ostariophysi</taxon>
        <taxon>Cypriniformes</taxon>
        <taxon>Cyprinidae</taxon>
        <taxon>Labeoninae</taxon>
        <taxon>Labeonini</taxon>
        <taxon>Cirrhinus</taxon>
    </lineage>
</organism>
<keyword evidence="2" id="KW-1185">Reference proteome</keyword>